<keyword evidence="2" id="KW-0238">DNA-binding</keyword>
<dbReference type="GeneID" id="89466591"/>
<evidence type="ECO:0000256" key="1">
    <source>
        <dbReference type="ARBA" id="ARBA00023015"/>
    </source>
</evidence>
<dbReference type="Gene3D" id="1.10.10.10">
    <property type="entry name" value="Winged helix-like DNA-binding domain superfamily/Winged helix DNA-binding domain"/>
    <property type="match status" value="1"/>
</dbReference>
<dbReference type="InterPro" id="IPR018356">
    <property type="entry name" value="Tscrpt_reg_HTH_DeoR_CS"/>
</dbReference>
<dbReference type="SMART" id="SM01134">
    <property type="entry name" value="DeoRC"/>
    <property type="match status" value="1"/>
</dbReference>
<name>A0AB36MHZ4_9LACO</name>
<dbReference type="InterPro" id="IPR001034">
    <property type="entry name" value="DeoR_HTH"/>
</dbReference>
<keyword evidence="1" id="KW-0805">Transcription regulation</keyword>
<dbReference type="PANTHER" id="PTHR30363:SF60">
    <property type="entry name" value="HTH-TYPE TRANSCRIPTIONAL REGULATOR IOLR"/>
    <property type="match status" value="1"/>
</dbReference>
<feature type="domain" description="HTH deoR-type" evidence="4">
    <location>
        <begin position="2"/>
        <end position="57"/>
    </location>
</feature>
<dbReference type="PRINTS" id="PR00037">
    <property type="entry name" value="HTHLACR"/>
</dbReference>
<dbReference type="InterPro" id="IPR037171">
    <property type="entry name" value="NagB/RpiA_transferase-like"/>
</dbReference>
<evidence type="ECO:0000256" key="2">
    <source>
        <dbReference type="ARBA" id="ARBA00023125"/>
    </source>
</evidence>
<dbReference type="SUPFAM" id="SSF46785">
    <property type="entry name" value="Winged helix' DNA-binding domain"/>
    <property type="match status" value="1"/>
</dbReference>
<accession>A0AB36MHZ4</accession>
<gene>
    <name evidence="5" type="ORF">B5G36_07230</name>
</gene>
<dbReference type="GO" id="GO:0003700">
    <property type="term" value="F:DNA-binding transcription factor activity"/>
    <property type="evidence" value="ECO:0007669"/>
    <property type="project" value="InterPro"/>
</dbReference>
<dbReference type="SMART" id="SM00420">
    <property type="entry name" value="HTH_DEOR"/>
    <property type="match status" value="1"/>
</dbReference>
<dbReference type="PANTHER" id="PTHR30363">
    <property type="entry name" value="HTH-TYPE TRANSCRIPTIONAL REGULATOR SRLR-RELATED"/>
    <property type="match status" value="1"/>
</dbReference>
<dbReference type="EMBL" id="NFHF01000016">
    <property type="protein sequence ID" value="OUN18078.1"/>
    <property type="molecule type" value="Genomic_DNA"/>
</dbReference>
<dbReference type="SUPFAM" id="SSF100950">
    <property type="entry name" value="NagB/RpiA/CoA transferase-like"/>
    <property type="match status" value="1"/>
</dbReference>
<dbReference type="RefSeq" id="WP_087367478.1">
    <property type="nucleotide sequence ID" value="NZ_CP027645.1"/>
</dbReference>
<dbReference type="AlphaFoldDB" id="A0AB36MHZ4"/>
<dbReference type="Gene3D" id="3.40.50.1360">
    <property type="match status" value="1"/>
</dbReference>
<dbReference type="Pfam" id="PF00455">
    <property type="entry name" value="DeoRC"/>
    <property type="match status" value="1"/>
</dbReference>
<sequence length="250" mass="28409">MKEQRLQKIESYIYQHGSVSLEELCDIFNVSKNTIRRDIKKLVEHGTIKKVYGGVVATENSLLSFENRKFYNQDKKIQIGSKAAGLINENDIVFIDSGTTTCQMLPYVDNELSFTLLTNSLDVINAASTMPNVRLIIIGNTFKRKTRSFIGIDNETLIQHYNINKAFMAATGISLTNGLTNSDIMEYRIKKLISDKSKELILLADDSKFDHSTLLTYSPLKDVNTLITNKNVPQDYIDFFKENNITLVYV</sequence>
<dbReference type="GO" id="GO:0003677">
    <property type="term" value="F:DNA binding"/>
    <property type="evidence" value="ECO:0007669"/>
    <property type="project" value="UniProtKB-KW"/>
</dbReference>
<evidence type="ECO:0000259" key="4">
    <source>
        <dbReference type="PROSITE" id="PS51000"/>
    </source>
</evidence>
<evidence type="ECO:0000256" key="3">
    <source>
        <dbReference type="ARBA" id="ARBA00023163"/>
    </source>
</evidence>
<protein>
    <submittedName>
        <fullName evidence="5">DeoR family transcriptional regulator</fullName>
    </submittedName>
</protein>
<evidence type="ECO:0000313" key="5">
    <source>
        <dbReference type="EMBL" id="OUN18078.1"/>
    </source>
</evidence>
<organism evidence="5 6">
    <name type="scientific">Ligilactobacillus salivarius</name>
    <dbReference type="NCBI Taxonomy" id="1624"/>
    <lineage>
        <taxon>Bacteria</taxon>
        <taxon>Bacillati</taxon>
        <taxon>Bacillota</taxon>
        <taxon>Bacilli</taxon>
        <taxon>Lactobacillales</taxon>
        <taxon>Lactobacillaceae</taxon>
        <taxon>Ligilactobacillus</taxon>
    </lineage>
</organism>
<dbReference type="InterPro" id="IPR036390">
    <property type="entry name" value="WH_DNA-bd_sf"/>
</dbReference>
<comment type="caution">
    <text evidence="5">The sequence shown here is derived from an EMBL/GenBank/DDBJ whole genome shotgun (WGS) entry which is preliminary data.</text>
</comment>
<dbReference type="Proteomes" id="UP000196255">
    <property type="component" value="Unassembled WGS sequence"/>
</dbReference>
<dbReference type="PROSITE" id="PS00894">
    <property type="entry name" value="HTH_DEOR_1"/>
    <property type="match status" value="1"/>
</dbReference>
<dbReference type="PROSITE" id="PS51000">
    <property type="entry name" value="HTH_DEOR_2"/>
    <property type="match status" value="1"/>
</dbReference>
<dbReference type="InterPro" id="IPR036388">
    <property type="entry name" value="WH-like_DNA-bd_sf"/>
</dbReference>
<evidence type="ECO:0000313" key="6">
    <source>
        <dbReference type="Proteomes" id="UP000196255"/>
    </source>
</evidence>
<proteinExistence type="predicted"/>
<dbReference type="InterPro" id="IPR014036">
    <property type="entry name" value="DeoR-like_C"/>
</dbReference>
<keyword evidence="3" id="KW-0804">Transcription</keyword>
<reference evidence="6" key="1">
    <citation type="submission" date="2017-04" db="EMBL/GenBank/DDBJ databases">
        <title>Function of individual gut microbiota members based on whole genome sequencing of pure cultures obtained from chicken caecum.</title>
        <authorList>
            <person name="Medvecky M."/>
            <person name="Cejkova D."/>
            <person name="Polansky O."/>
            <person name="Karasova D."/>
            <person name="Kubasova T."/>
            <person name="Cizek A."/>
            <person name="Rychlik I."/>
        </authorList>
    </citation>
    <scope>NUCLEOTIDE SEQUENCE [LARGE SCALE GENOMIC DNA]</scope>
    <source>
        <strain evidence="6">An84</strain>
    </source>
</reference>
<dbReference type="Pfam" id="PF08220">
    <property type="entry name" value="HTH_DeoR"/>
    <property type="match status" value="1"/>
</dbReference>
<dbReference type="InterPro" id="IPR050313">
    <property type="entry name" value="Carb_Metab_HTH_regulators"/>
</dbReference>